<evidence type="ECO:0000256" key="2">
    <source>
        <dbReference type="SAM" id="MobiDB-lite"/>
    </source>
</evidence>
<dbReference type="PANTHER" id="PTHR23077:SF132">
    <property type="entry name" value="ATP-DEPENDENT ZN PROTEASE"/>
    <property type="match status" value="1"/>
</dbReference>
<dbReference type="InterPro" id="IPR003960">
    <property type="entry name" value="ATPase_AAA_CS"/>
</dbReference>
<dbReference type="InterPro" id="IPR003959">
    <property type="entry name" value="ATPase_AAA_core"/>
</dbReference>
<feature type="domain" description="AAA+ ATPase" evidence="3">
    <location>
        <begin position="206"/>
        <end position="329"/>
    </location>
</feature>
<dbReference type="AlphaFoldDB" id="A0AAD5YKE9"/>
<dbReference type="GO" id="GO:0016887">
    <property type="term" value="F:ATP hydrolysis activity"/>
    <property type="evidence" value="ECO:0007669"/>
    <property type="project" value="InterPro"/>
</dbReference>
<dbReference type="SUPFAM" id="SSF52540">
    <property type="entry name" value="P-loop containing nucleoside triphosphate hydrolases"/>
    <property type="match status" value="1"/>
</dbReference>
<reference evidence="4" key="1">
    <citation type="submission" date="2022-07" db="EMBL/GenBank/DDBJ databases">
        <title>Genome Sequence of Physisporinus lineatus.</title>
        <authorList>
            <person name="Buettner E."/>
        </authorList>
    </citation>
    <scope>NUCLEOTIDE SEQUENCE</scope>
    <source>
        <strain evidence="4">VT162</strain>
    </source>
</reference>
<dbReference type="GO" id="GO:0003723">
    <property type="term" value="F:RNA binding"/>
    <property type="evidence" value="ECO:0007669"/>
    <property type="project" value="TreeGrafter"/>
</dbReference>
<organism evidence="4 5">
    <name type="scientific">Meripilus lineatus</name>
    <dbReference type="NCBI Taxonomy" id="2056292"/>
    <lineage>
        <taxon>Eukaryota</taxon>
        <taxon>Fungi</taxon>
        <taxon>Dikarya</taxon>
        <taxon>Basidiomycota</taxon>
        <taxon>Agaricomycotina</taxon>
        <taxon>Agaricomycetes</taxon>
        <taxon>Polyporales</taxon>
        <taxon>Meripilaceae</taxon>
        <taxon>Meripilus</taxon>
    </lineage>
</organism>
<sequence length="503" mass="56785">MARVYSDILDTLFSEPLPHASLSLIKHIRTLHPNSQFVPTVVSEAEEFPLAEYLAKVLHVEPIIDSAQSYIGYDYDGSKKHRSTYPDVIAGIVTFPYKGVDFKAYKASWQQGWQTFWFYGLIYDGPDDTLGQELMTGVYRYANDLKEEIWVYDNEYWSKNKELYKSIKSAKWDDVVLKEEFKEGLRRDTETFFQSREIYQSLGITWKRGILLLGPPGNGKTESIKALAHEFGQTTLYVKSFTTSRGPEYGVRSIFSHARKHSPCILILEDLDSMVTSKVRSFLLNELDGLAQNDGILTIATTNHPERIDDAILNRPSRFDVKYDFTLPETDLRKAFAMKWIKKLEVSNAGTGSGVTFDKKNEEIAEEVAQKTEGWSFAFLKELFVSFLLRIAHDNALRSSKSTHGKVNGTTNEKSAEALLFDQIEVLSAQILKKKEKDERKKRRAQKKKAKAKAAATKGDSEDEDDGDSEEDSDDAACDSDGGGCCSPPPVPDVERPDVAVVF</sequence>
<dbReference type="InterPro" id="IPR003593">
    <property type="entry name" value="AAA+_ATPase"/>
</dbReference>
<dbReference type="GO" id="GO:0042254">
    <property type="term" value="P:ribosome biogenesis"/>
    <property type="evidence" value="ECO:0007669"/>
    <property type="project" value="TreeGrafter"/>
</dbReference>
<evidence type="ECO:0000259" key="3">
    <source>
        <dbReference type="SMART" id="SM00382"/>
    </source>
</evidence>
<dbReference type="CDD" id="cd19481">
    <property type="entry name" value="RecA-like_protease"/>
    <property type="match status" value="1"/>
</dbReference>
<dbReference type="GO" id="GO:0005634">
    <property type="term" value="C:nucleus"/>
    <property type="evidence" value="ECO:0007669"/>
    <property type="project" value="TreeGrafter"/>
</dbReference>
<dbReference type="SMART" id="SM00382">
    <property type="entry name" value="AAA"/>
    <property type="match status" value="1"/>
</dbReference>
<dbReference type="Proteomes" id="UP001212997">
    <property type="component" value="Unassembled WGS sequence"/>
</dbReference>
<dbReference type="GO" id="GO:0005524">
    <property type="term" value="F:ATP binding"/>
    <property type="evidence" value="ECO:0007669"/>
    <property type="project" value="UniProtKB-KW"/>
</dbReference>
<feature type="compositionally biased region" description="Acidic residues" evidence="2">
    <location>
        <begin position="461"/>
        <end position="478"/>
    </location>
</feature>
<dbReference type="InterPro" id="IPR050168">
    <property type="entry name" value="AAA_ATPase_domain"/>
</dbReference>
<comment type="similarity">
    <text evidence="1">Belongs to the AAA ATPase family.</text>
</comment>
<dbReference type="PANTHER" id="PTHR23077">
    <property type="entry name" value="AAA-FAMILY ATPASE"/>
    <property type="match status" value="1"/>
</dbReference>
<keyword evidence="5" id="KW-1185">Reference proteome</keyword>
<keyword evidence="1" id="KW-0067">ATP-binding</keyword>
<dbReference type="GO" id="GO:1990275">
    <property type="term" value="F:preribosome binding"/>
    <property type="evidence" value="ECO:0007669"/>
    <property type="project" value="TreeGrafter"/>
</dbReference>
<evidence type="ECO:0000256" key="1">
    <source>
        <dbReference type="RuleBase" id="RU003651"/>
    </source>
</evidence>
<comment type="caution">
    <text evidence="4">The sequence shown here is derived from an EMBL/GenBank/DDBJ whole genome shotgun (WGS) entry which is preliminary data.</text>
</comment>
<dbReference type="PROSITE" id="PS00674">
    <property type="entry name" value="AAA"/>
    <property type="match status" value="1"/>
</dbReference>
<feature type="region of interest" description="Disordered" evidence="2">
    <location>
        <begin position="435"/>
        <end position="503"/>
    </location>
</feature>
<dbReference type="EMBL" id="JANAWD010000107">
    <property type="protein sequence ID" value="KAJ3486912.1"/>
    <property type="molecule type" value="Genomic_DNA"/>
</dbReference>
<dbReference type="Gene3D" id="3.40.50.300">
    <property type="entry name" value="P-loop containing nucleotide triphosphate hydrolases"/>
    <property type="match status" value="1"/>
</dbReference>
<evidence type="ECO:0000313" key="4">
    <source>
        <dbReference type="EMBL" id="KAJ3486912.1"/>
    </source>
</evidence>
<feature type="compositionally biased region" description="Basic residues" evidence="2">
    <location>
        <begin position="440"/>
        <end position="452"/>
    </location>
</feature>
<gene>
    <name evidence="4" type="ORF">NLI96_g3917</name>
</gene>
<protein>
    <recommendedName>
        <fullName evidence="3">AAA+ ATPase domain-containing protein</fullName>
    </recommendedName>
</protein>
<evidence type="ECO:0000313" key="5">
    <source>
        <dbReference type="Proteomes" id="UP001212997"/>
    </source>
</evidence>
<dbReference type="Pfam" id="PF00004">
    <property type="entry name" value="AAA"/>
    <property type="match status" value="1"/>
</dbReference>
<name>A0AAD5YKE9_9APHY</name>
<keyword evidence="1" id="KW-0547">Nucleotide-binding</keyword>
<accession>A0AAD5YKE9</accession>
<dbReference type="InterPro" id="IPR027417">
    <property type="entry name" value="P-loop_NTPase"/>
</dbReference>
<feature type="compositionally biased region" description="Basic and acidic residues" evidence="2">
    <location>
        <begin position="493"/>
        <end position="503"/>
    </location>
</feature>
<proteinExistence type="inferred from homology"/>